<dbReference type="RefSeq" id="WP_015792499.1">
    <property type="nucleotide sequence ID" value="NC_013131.1"/>
</dbReference>
<dbReference type="GO" id="GO:0016887">
    <property type="term" value="F:ATP hydrolysis activity"/>
    <property type="evidence" value="ECO:0007669"/>
    <property type="project" value="InterPro"/>
</dbReference>
<feature type="compositionally biased region" description="Basic and acidic residues" evidence="1">
    <location>
        <begin position="149"/>
        <end position="171"/>
    </location>
</feature>
<dbReference type="Proteomes" id="UP000000851">
    <property type="component" value="Chromosome"/>
</dbReference>
<proteinExistence type="predicted"/>
<organism evidence="3 4">
    <name type="scientific">Catenulispora acidiphila (strain DSM 44928 / JCM 14897 / NBRC 102108 / NRRL B-24433 / ID139908)</name>
    <dbReference type="NCBI Taxonomy" id="479433"/>
    <lineage>
        <taxon>Bacteria</taxon>
        <taxon>Bacillati</taxon>
        <taxon>Actinomycetota</taxon>
        <taxon>Actinomycetes</taxon>
        <taxon>Catenulisporales</taxon>
        <taxon>Catenulisporaceae</taxon>
        <taxon>Catenulispora</taxon>
    </lineage>
</organism>
<dbReference type="EMBL" id="CP001700">
    <property type="protein sequence ID" value="ACU72770.1"/>
    <property type="molecule type" value="Genomic_DNA"/>
</dbReference>
<protein>
    <submittedName>
        <fullName evidence="3">AAA ATPase</fullName>
    </submittedName>
</protein>
<dbReference type="InParanoid" id="C7QDH7"/>
<dbReference type="GO" id="GO:0005524">
    <property type="term" value="F:ATP binding"/>
    <property type="evidence" value="ECO:0007669"/>
    <property type="project" value="InterPro"/>
</dbReference>
<dbReference type="FunCoup" id="C7QDH7">
    <property type="interactions" value="188"/>
</dbReference>
<dbReference type="SMART" id="SM00382">
    <property type="entry name" value="AAA"/>
    <property type="match status" value="1"/>
</dbReference>
<dbReference type="STRING" id="479433.Caci_3882"/>
<reference evidence="3 4" key="1">
    <citation type="journal article" date="2009" name="Stand. Genomic Sci.">
        <title>Complete genome sequence of Catenulispora acidiphila type strain (ID 139908).</title>
        <authorList>
            <person name="Copeland A."/>
            <person name="Lapidus A."/>
            <person name="Glavina Del Rio T."/>
            <person name="Nolan M."/>
            <person name="Lucas S."/>
            <person name="Chen F."/>
            <person name="Tice H."/>
            <person name="Cheng J.F."/>
            <person name="Bruce D."/>
            <person name="Goodwin L."/>
            <person name="Pitluck S."/>
            <person name="Mikhailova N."/>
            <person name="Pati A."/>
            <person name="Ivanova N."/>
            <person name="Mavromatis K."/>
            <person name="Chen A."/>
            <person name="Palaniappan K."/>
            <person name="Chain P."/>
            <person name="Land M."/>
            <person name="Hauser L."/>
            <person name="Chang Y.J."/>
            <person name="Jeffries C.D."/>
            <person name="Chertkov O."/>
            <person name="Brettin T."/>
            <person name="Detter J.C."/>
            <person name="Han C."/>
            <person name="Ali Z."/>
            <person name="Tindall B.J."/>
            <person name="Goker M."/>
            <person name="Bristow J."/>
            <person name="Eisen J.A."/>
            <person name="Markowitz V."/>
            <person name="Hugenholtz P."/>
            <person name="Kyrpides N.C."/>
            <person name="Klenk H.P."/>
        </authorList>
    </citation>
    <scope>NUCLEOTIDE SEQUENCE [LARGE SCALE GENOMIC DNA]</scope>
    <source>
        <strain evidence="4">DSM 44928 / JCM 14897 / NBRC 102108 / NRRL B-24433 / ID139908</strain>
    </source>
</reference>
<dbReference type="InterPro" id="IPR011704">
    <property type="entry name" value="ATPase_dyneun-rel_AAA"/>
</dbReference>
<feature type="region of interest" description="Disordered" evidence="1">
    <location>
        <begin position="147"/>
        <end position="179"/>
    </location>
</feature>
<evidence type="ECO:0000313" key="3">
    <source>
        <dbReference type="EMBL" id="ACU72770.1"/>
    </source>
</evidence>
<gene>
    <name evidence="3" type="ordered locus">Caci_3882</name>
</gene>
<feature type="domain" description="AAA+ ATPase" evidence="2">
    <location>
        <begin position="74"/>
        <end position="293"/>
    </location>
</feature>
<dbReference type="SUPFAM" id="SSF52540">
    <property type="entry name" value="P-loop containing nucleoside triphosphate hydrolases"/>
    <property type="match status" value="1"/>
</dbReference>
<sequence>MKNWWIYKGSGPASKRLALLAENQPRWRTFDGVVDDGYVVPDLAEPRYARERERGAGYLVDAPDVDVVNTALLLRRPLLVTGEPGVGKSTLAFSIAADLGLGPVLRWAITSRSTLREGQYRYDAVRRLEDANLRELKRKAAEAMVTGVRQDKLGSRDGDRRESPDRPERQGTPRPDAIGNYLQLGPLGTAFLPTRRPRVLLIDEIDKGDIDLPGDLLTVLEDGEFEIPELSRMAAHEADVEVGTSDFDGHSVVSRGWIRCHAYPIVVLTSNGEREFPAPFLRRCIRLNIGRPDDEKLRSIVEQRIGPEAAAEAAAPGGLISTFIERRRSGEVATDQLLNAVQMRLAGAWTAPEDLASLADATLHRLTGPDAG</sequence>
<dbReference type="eggNOG" id="COG0714">
    <property type="taxonomic scope" value="Bacteria"/>
</dbReference>
<dbReference type="OrthoDB" id="9783370at2"/>
<dbReference type="Gene3D" id="3.40.50.300">
    <property type="entry name" value="P-loop containing nucleotide triphosphate hydrolases"/>
    <property type="match status" value="1"/>
</dbReference>
<keyword evidence="4" id="KW-1185">Reference proteome</keyword>
<dbReference type="AlphaFoldDB" id="C7QDH7"/>
<dbReference type="InterPro" id="IPR003593">
    <property type="entry name" value="AAA+_ATPase"/>
</dbReference>
<evidence type="ECO:0000313" key="4">
    <source>
        <dbReference type="Proteomes" id="UP000000851"/>
    </source>
</evidence>
<evidence type="ECO:0000259" key="2">
    <source>
        <dbReference type="SMART" id="SM00382"/>
    </source>
</evidence>
<evidence type="ECO:0000256" key="1">
    <source>
        <dbReference type="SAM" id="MobiDB-lite"/>
    </source>
</evidence>
<dbReference type="HOGENOM" id="CLU_051820_2_0_11"/>
<dbReference type="Pfam" id="PF07728">
    <property type="entry name" value="AAA_5"/>
    <property type="match status" value="1"/>
</dbReference>
<name>C7QDH7_CATAD</name>
<dbReference type="InterPro" id="IPR027417">
    <property type="entry name" value="P-loop_NTPase"/>
</dbReference>
<accession>C7QDH7</accession>
<dbReference type="KEGG" id="cai:Caci_3882"/>